<comment type="caution">
    <text evidence="2">The sequence shown here is derived from an EMBL/GenBank/DDBJ whole genome shotgun (WGS) entry which is preliminary data.</text>
</comment>
<keyword evidence="3" id="KW-1185">Reference proteome</keyword>
<evidence type="ECO:0000313" key="2">
    <source>
        <dbReference type="EMBL" id="MBF8187305.1"/>
    </source>
</evidence>
<gene>
    <name evidence="2" type="ORF">ITP53_16510</name>
</gene>
<dbReference type="AlphaFoldDB" id="A0A931A970"/>
<name>A0A931A970_9ACTN</name>
<protein>
    <submittedName>
        <fullName evidence="2">Uncharacterized protein</fullName>
    </submittedName>
</protein>
<organism evidence="2 3">
    <name type="scientific">Nonomuraea cypriaca</name>
    <dbReference type="NCBI Taxonomy" id="1187855"/>
    <lineage>
        <taxon>Bacteria</taxon>
        <taxon>Bacillati</taxon>
        <taxon>Actinomycetota</taxon>
        <taxon>Actinomycetes</taxon>
        <taxon>Streptosporangiales</taxon>
        <taxon>Streptosporangiaceae</taxon>
        <taxon>Nonomuraea</taxon>
    </lineage>
</organism>
<sequence length="94" mass="10051">MTTPKIGTPPGINHGYTIERPGAGQPPASQIPCTCELVEMTVKLPAFEIAAMEKLAAYDNTTVESIVRGRMSGFGGRYPLNQDLACQDPCIAIK</sequence>
<dbReference type="RefSeq" id="WP_195896271.1">
    <property type="nucleotide sequence ID" value="NZ_JADOGI010000043.1"/>
</dbReference>
<dbReference type="EMBL" id="JADOGI010000043">
    <property type="protein sequence ID" value="MBF8187305.1"/>
    <property type="molecule type" value="Genomic_DNA"/>
</dbReference>
<dbReference type="Proteomes" id="UP000605361">
    <property type="component" value="Unassembled WGS sequence"/>
</dbReference>
<accession>A0A931A970</accession>
<proteinExistence type="predicted"/>
<reference evidence="2" key="1">
    <citation type="submission" date="2020-11" db="EMBL/GenBank/DDBJ databases">
        <title>Whole-genome analyses of Nonomuraea sp. K274.</title>
        <authorList>
            <person name="Veyisoglu A."/>
        </authorList>
    </citation>
    <scope>NUCLEOTIDE SEQUENCE</scope>
    <source>
        <strain evidence="2">K274</strain>
    </source>
</reference>
<evidence type="ECO:0000256" key="1">
    <source>
        <dbReference type="SAM" id="MobiDB-lite"/>
    </source>
</evidence>
<feature type="region of interest" description="Disordered" evidence="1">
    <location>
        <begin position="1"/>
        <end position="28"/>
    </location>
</feature>
<evidence type="ECO:0000313" key="3">
    <source>
        <dbReference type="Proteomes" id="UP000605361"/>
    </source>
</evidence>